<protein>
    <recommendedName>
        <fullName evidence="6">Type VI secretion system contractile sheath large subunit</fullName>
    </recommendedName>
</protein>
<dbReference type="NCBIfam" id="TIGR03355">
    <property type="entry name" value="VI_chp_2"/>
    <property type="match status" value="1"/>
</dbReference>
<feature type="domain" description="TssC1 C-terminal" evidence="3">
    <location>
        <begin position="447"/>
        <end position="557"/>
    </location>
</feature>
<dbReference type="Pfam" id="PF18945">
    <property type="entry name" value="VipB_2"/>
    <property type="match status" value="1"/>
</dbReference>
<sequence>MMQQTIINQSETIDAKASMSSVDNNSDSNSDKSSDSSTDNITKKSTDSKNQTNNAFVLNAVDLLQQDFLQHMDVEDDLSIEELLVWLVDNGMQTQGHFRQALNATLTRLLTDLDKILNTTMNNIIHHNKFQRLEASWRGVHYLVQQEQAIDREELIQVRMLSISWQEISRDFSRAIEFDQSNLYRLIYSNEFGQAGGQPFGLLLGDYQITNRIQPGNSLSDIDILRNMTQVSAAAFAPFIVSASPQFFGVNSFAELGLGADIDKHFEQLEYMQWRRLRETEDARYLGLTVPYMLMRSPYLDDGRFHHQFRFRERIENSEQDNLWGNIGYSFAVILMRSFASSKWFAQIRGVNQGEISRGLVDQFPHHYLGAGSSLSMNCDVYKRRNQIPLNMYVSERLEKQFSEAGFIPLSVLQHTDKLAFFSNSSVQKAVNYIHSGVQVTTDAKIAQVNARLATMLQYILCVSRFAHAIKVIGREKVGSYLTAQQIQGDIQKWLQGYTAAAGSASDEVRSKRPLSEARVEVHEVKGKIGHFYSVIHLKPHFQLDQMVSSIRLITELASSDVAV</sequence>
<proteinExistence type="predicted"/>
<reference evidence="5" key="1">
    <citation type="submission" date="2018-05" db="EMBL/GenBank/DDBJ databases">
        <authorList>
            <person name="Cea G.-C."/>
            <person name="William W."/>
        </authorList>
    </citation>
    <scope>NUCLEOTIDE SEQUENCE [LARGE SCALE GENOMIC DNA]</scope>
    <source>
        <strain evidence="5">DB21MT 5</strain>
    </source>
</reference>
<accession>A0A330LLQ2</accession>
<gene>
    <name evidence="4" type="ORF">MORIYA_0668</name>
</gene>
<dbReference type="Proteomes" id="UP000250163">
    <property type="component" value="Chromosome MORIYA"/>
</dbReference>
<dbReference type="Pfam" id="PF05943">
    <property type="entry name" value="VipB"/>
    <property type="match status" value="1"/>
</dbReference>
<evidence type="ECO:0000256" key="1">
    <source>
        <dbReference type="SAM" id="MobiDB-lite"/>
    </source>
</evidence>
<evidence type="ECO:0000259" key="3">
    <source>
        <dbReference type="Pfam" id="PF18945"/>
    </source>
</evidence>
<dbReference type="PANTHER" id="PTHR35565:SF3">
    <property type="entry name" value="TYPE VI SECRETION SYSTEM SHEATH PROTEIN TSSC1"/>
    <property type="match status" value="1"/>
</dbReference>
<dbReference type="AlphaFoldDB" id="A0A330LLQ2"/>
<name>A0A330LLQ2_9GAMM</name>
<feature type="compositionally biased region" description="Low complexity" evidence="1">
    <location>
        <begin position="18"/>
        <end position="28"/>
    </location>
</feature>
<dbReference type="InterPro" id="IPR044031">
    <property type="entry name" value="TssC1_N"/>
</dbReference>
<feature type="compositionally biased region" description="Polar residues" evidence="1">
    <location>
        <begin position="1"/>
        <end position="12"/>
    </location>
</feature>
<feature type="domain" description="TssC1 N-terminal" evidence="2">
    <location>
        <begin position="109"/>
        <end position="428"/>
    </location>
</feature>
<feature type="region of interest" description="Disordered" evidence="1">
    <location>
        <begin position="1"/>
        <end position="48"/>
    </location>
</feature>
<organism evidence="4 5">
    <name type="scientific">Moritella yayanosii</name>
    <dbReference type="NCBI Taxonomy" id="69539"/>
    <lineage>
        <taxon>Bacteria</taxon>
        <taxon>Pseudomonadati</taxon>
        <taxon>Pseudomonadota</taxon>
        <taxon>Gammaproteobacteria</taxon>
        <taxon>Alteromonadales</taxon>
        <taxon>Moritellaceae</taxon>
        <taxon>Moritella</taxon>
    </lineage>
</organism>
<dbReference type="InterPro" id="IPR010269">
    <property type="entry name" value="T6SS_TssC-like"/>
</dbReference>
<evidence type="ECO:0000313" key="5">
    <source>
        <dbReference type="Proteomes" id="UP000250163"/>
    </source>
</evidence>
<dbReference type="KEGG" id="mya:MORIYA_0668"/>
<dbReference type="PANTHER" id="PTHR35565">
    <property type="entry name" value="CYTOPLASMIC PROTEIN-RELATED"/>
    <property type="match status" value="1"/>
</dbReference>
<dbReference type="EMBL" id="LS483250">
    <property type="protein sequence ID" value="SQD77146.1"/>
    <property type="molecule type" value="Genomic_DNA"/>
</dbReference>
<dbReference type="InterPro" id="IPR044032">
    <property type="entry name" value="TssC1_C"/>
</dbReference>
<evidence type="ECO:0000313" key="4">
    <source>
        <dbReference type="EMBL" id="SQD77146.1"/>
    </source>
</evidence>
<dbReference type="OrthoDB" id="9764000at2"/>
<evidence type="ECO:0008006" key="6">
    <source>
        <dbReference type="Google" id="ProtNLM"/>
    </source>
</evidence>
<evidence type="ECO:0000259" key="2">
    <source>
        <dbReference type="Pfam" id="PF05943"/>
    </source>
</evidence>
<dbReference type="RefSeq" id="WP_112712638.1">
    <property type="nucleotide sequence ID" value="NZ_LS483250.1"/>
</dbReference>
<keyword evidence="5" id="KW-1185">Reference proteome</keyword>